<dbReference type="RefSeq" id="WP_189257669.1">
    <property type="nucleotide sequence ID" value="NZ_BMRE01000039.1"/>
</dbReference>
<dbReference type="EMBL" id="BMRE01000039">
    <property type="protein sequence ID" value="GGU64865.1"/>
    <property type="molecule type" value="Genomic_DNA"/>
</dbReference>
<accession>A0ABQ2V5L5</accession>
<sequence length="130" mass="14441">MKRWVLVLTERGSDREGKRRRIAAVLLVLAGLVGSWGIGSVLASDPIGYGVPIWPFADRVDRAENALLSQVLPAVRDNLPLDRHDVQVLRRTDAYGSEFWTLELKVDGETRCREVAVGLNITSRRVDCSG</sequence>
<name>A0ABQ2V5L5_9PSEU</name>
<evidence type="ECO:0000313" key="1">
    <source>
        <dbReference type="EMBL" id="GGU64865.1"/>
    </source>
</evidence>
<gene>
    <name evidence="1" type="ORF">GCM10010178_66050</name>
</gene>
<evidence type="ECO:0000313" key="2">
    <source>
        <dbReference type="Proteomes" id="UP000649573"/>
    </source>
</evidence>
<comment type="caution">
    <text evidence="1">The sequence shown here is derived from an EMBL/GenBank/DDBJ whole genome shotgun (WGS) entry which is preliminary data.</text>
</comment>
<keyword evidence="2" id="KW-1185">Reference proteome</keyword>
<dbReference type="Proteomes" id="UP000649573">
    <property type="component" value="Unassembled WGS sequence"/>
</dbReference>
<proteinExistence type="predicted"/>
<reference evidence="2" key="1">
    <citation type="journal article" date="2019" name="Int. J. Syst. Evol. Microbiol.">
        <title>The Global Catalogue of Microorganisms (GCM) 10K type strain sequencing project: providing services to taxonomists for standard genome sequencing and annotation.</title>
        <authorList>
            <consortium name="The Broad Institute Genomics Platform"/>
            <consortium name="The Broad Institute Genome Sequencing Center for Infectious Disease"/>
            <person name="Wu L."/>
            <person name="Ma J."/>
        </authorList>
    </citation>
    <scope>NUCLEOTIDE SEQUENCE [LARGE SCALE GENOMIC DNA]</scope>
    <source>
        <strain evidence="2">JCM 3296</strain>
    </source>
</reference>
<protein>
    <submittedName>
        <fullName evidence="1">Uncharacterized protein</fullName>
    </submittedName>
</protein>
<organism evidence="1 2">
    <name type="scientific">Lentzea flava</name>
    <dbReference type="NCBI Taxonomy" id="103732"/>
    <lineage>
        <taxon>Bacteria</taxon>
        <taxon>Bacillati</taxon>
        <taxon>Actinomycetota</taxon>
        <taxon>Actinomycetes</taxon>
        <taxon>Pseudonocardiales</taxon>
        <taxon>Pseudonocardiaceae</taxon>
        <taxon>Lentzea</taxon>
    </lineage>
</organism>